<dbReference type="KEGG" id="tpla:ElP_41870"/>
<dbReference type="EC" id="1.1.1.47" evidence="4"/>
<dbReference type="PRINTS" id="PR00080">
    <property type="entry name" value="SDRFAMILY"/>
</dbReference>
<evidence type="ECO:0000313" key="4">
    <source>
        <dbReference type="EMBL" id="QDV36268.1"/>
    </source>
</evidence>
<reference evidence="4 5" key="1">
    <citation type="submission" date="2019-02" db="EMBL/GenBank/DDBJ databases">
        <title>Deep-cultivation of Planctomycetes and their phenomic and genomic characterization uncovers novel biology.</title>
        <authorList>
            <person name="Wiegand S."/>
            <person name="Jogler M."/>
            <person name="Boedeker C."/>
            <person name="Pinto D."/>
            <person name="Vollmers J."/>
            <person name="Rivas-Marin E."/>
            <person name="Kohn T."/>
            <person name="Peeters S.H."/>
            <person name="Heuer A."/>
            <person name="Rast P."/>
            <person name="Oberbeckmann S."/>
            <person name="Bunk B."/>
            <person name="Jeske O."/>
            <person name="Meyerdierks A."/>
            <person name="Storesund J.E."/>
            <person name="Kallscheuer N."/>
            <person name="Luecker S."/>
            <person name="Lage O.M."/>
            <person name="Pohl T."/>
            <person name="Merkel B.J."/>
            <person name="Hornburger P."/>
            <person name="Mueller R.-W."/>
            <person name="Bruemmer F."/>
            <person name="Labrenz M."/>
            <person name="Spormann A.M."/>
            <person name="Op den Camp H."/>
            <person name="Overmann J."/>
            <person name="Amann R."/>
            <person name="Jetten M.S.M."/>
            <person name="Mascher T."/>
            <person name="Medema M.H."/>
            <person name="Devos D.P."/>
            <person name="Kaster A.-K."/>
            <person name="Ovreas L."/>
            <person name="Rohde M."/>
            <person name="Galperin M.Y."/>
            <person name="Jogler C."/>
        </authorList>
    </citation>
    <scope>NUCLEOTIDE SEQUENCE [LARGE SCALE GENOMIC DNA]</scope>
    <source>
        <strain evidence="4 5">ElP</strain>
    </source>
</reference>
<evidence type="ECO:0000256" key="3">
    <source>
        <dbReference type="RuleBase" id="RU000363"/>
    </source>
</evidence>
<organism evidence="4 5">
    <name type="scientific">Tautonia plasticadhaerens</name>
    <dbReference type="NCBI Taxonomy" id="2527974"/>
    <lineage>
        <taxon>Bacteria</taxon>
        <taxon>Pseudomonadati</taxon>
        <taxon>Planctomycetota</taxon>
        <taxon>Planctomycetia</taxon>
        <taxon>Isosphaerales</taxon>
        <taxon>Isosphaeraceae</taxon>
        <taxon>Tautonia</taxon>
    </lineage>
</organism>
<dbReference type="AlphaFoldDB" id="A0A518H632"/>
<dbReference type="FunFam" id="3.40.50.720:FF:000084">
    <property type="entry name" value="Short-chain dehydrogenase reductase"/>
    <property type="match status" value="1"/>
</dbReference>
<dbReference type="InterPro" id="IPR036291">
    <property type="entry name" value="NAD(P)-bd_dom_sf"/>
</dbReference>
<name>A0A518H632_9BACT</name>
<dbReference type="CDD" id="cd05233">
    <property type="entry name" value="SDR_c"/>
    <property type="match status" value="1"/>
</dbReference>
<dbReference type="Proteomes" id="UP000317835">
    <property type="component" value="Chromosome"/>
</dbReference>
<comment type="similarity">
    <text evidence="1 3">Belongs to the short-chain dehydrogenases/reductases (SDR) family.</text>
</comment>
<evidence type="ECO:0000256" key="2">
    <source>
        <dbReference type="ARBA" id="ARBA00023002"/>
    </source>
</evidence>
<evidence type="ECO:0000256" key="1">
    <source>
        <dbReference type="ARBA" id="ARBA00006484"/>
    </source>
</evidence>
<dbReference type="PANTHER" id="PTHR43669">
    <property type="entry name" value="5-KETO-D-GLUCONATE 5-REDUCTASE"/>
    <property type="match status" value="1"/>
</dbReference>
<keyword evidence="2 4" id="KW-0560">Oxidoreductase</keyword>
<dbReference type="PRINTS" id="PR00081">
    <property type="entry name" value="GDHRDH"/>
</dbReference>
<dbReference type="GO" id="GO:0047936">
    <property type="term" value="F:glucose 1-dehydrogenase [NAD(P)+] activity"/>
    <property type="evidence" value="ECO:0007669"/>
    <property type="project" value="UniProtKB-EC"/>
</dbReference>
<proteinExistence type="inferred from homology"/>
<accession>A0A518H632</accession>
<dbReference type="Gene3D" id="3.40.50.720">
    <property type="entry name" value="NAD(P)-binding Rossmann-like Domain"/>
    <property type="match status" value="1"/>
</dbReference>
<dbReference type="InterPro" id="IPR002347">
    <property type="entry name" value="SDR_fam"/>
</dbReference>
<dbReference type="EMBL" id="CP036426">
    <property type="protein sequence ID" value="QDV36268.1"/>
    <property type="molecule type" value="Genomic_DNA"/>
</dbReference>
<keyword evidence="5" id="KW-1185">Reference proteome</keyword>
<sequence length="241" mass="25529">MSSLESKVAMVTGGGQGLGEAICRSLARAGATVVSADVREERARAVADAIRAEGGQASAVRLDVASEEQATEAIRRIVAERGRLDVLVNNAGVDLTVSVEDLSVADWGRILGVNLSGPFIMSKHAMKEMRSQGGGHIVNIVSTAAKRAWPNAAAYHASKWGLLGLSHALHAEARPHGVKVTAVVAGGMRTPFLLDRFPDLDPGVLQDPANVAETVRFVLTQPDETVIPEVMVIPMRETSWP</sequence>
<dbReference type="OrthoDB" id="9803333at2"/>
<dbReference type="Pfam" id="PF00106">
    <property type="entry name" value="adh_short"/>
    <property type="match status" value="1"/>
</dbReference>
<gene>
    <name evidence="4" type="primary">gdhI</name>
    <name evidence="4" type="ORF">ElP_41870</name>
</gene>
<dbReference type="PANTHER" id="PTHR43669:SF3">
    <property type="entry name" value="ALCOHOL DEHYDROGENASE, PUTATIVE (AFU_ORTHOLOGUE AFUA_3G03445)-RELATED"/>
    <property type="match status" value="1"/>
</dbReference>
<protein>
    <submittedName>
        <fullName evidence="4">Glucose 1-dehydrogenase 1</fullName>
        <ecNumber evidence="4">1.1.1.47</ecNumber>
    </submittedName>
</protein>
<dbReference type="SUPFAM" id="SSF51735">
    <property type="entry name" value="NAD(P)-binding Rossmann-fold domains"/>
    <property type="match status" value="1"/>
</dbReference>
<evidence type="ECO:0000313" key="5">
    <source>
        <dbReference type="Proteomes" id="UP000317835"/>
    </source>
</evidence>
<dbReference type="RefSeq" id="WP_145272408.1">
    <property type="nucleotide sequence ID" value="NZ_CP036426.1"/>
</dbReference>